<dbReference type="RefSeq" id="WP_254167633.1">
    <property type="nucleotide sequence ID" value="NZ_JANAFB010000032.1"/>
</dbReference>
<protein>
    <submittedName>
        <fullName evidence="1">Uncharacterized protein</fullName>
    </submittedName>
</protein>
<gene>
    <name evidence="1" type="ORF">NBM05_11780</name>
</gene>
<evidence type="ECO:0000313" key="1">
    <source>
        <dbReference type="EMBL" id="MCP3426662.1"/>
    </source>
</evidence>
<dbReference type="Proteomes" id="UP001139502">
    <property type="component" value="Unassembled WGS sequence"/>
</dbReference>
<comment type="caution">
    <text evidence="1">The sequence shown here is derived from an EMBL/GenBank/DDBJ whole genome shotgun (WGS) entry which is preliminary data.</text>
</comment>
<proteinExistence type="predicted"/>
<organism evidence="1 2">
    <name type="scientific">Rothia santali</name>
    <dbReference type="NCBI Taxonomy" id="2949643"/>
    <lineage>
        <taxon>Bacteria</taxon>
        <taxon>Bacillati</taxon>
        <taxon>Actinomycetota</taxon>
        <taxon>Actinomycetes</taxon>
        <taxon>Micrococcales</taxon>
        <taxon>Micrococcaceae</taxon>
        <taxon>Rothia</taxon>
    </lineage>
</organism>
<name>A0A9X2HHI7_9MICC</name>
<evidence type="ECO:0000313" key="2">
    <source>
        <dbReference type="Proteomes" id="UP001139502"/>
    </source>
</evidence>
<reference evidence="1" key="1">
    <citation type="submission" date="2022-06" db="EMBL/GenBank/DDBJ databases">
        <title>Rothia sp. isolated from sandalwood seedling.</title>
        <authorList>
            <person name="Tuikhar N."/>
            <person name="Kirdat K."/>
            <person name="Thorat V."/>
            <person name="Swetha P."/>
            <person name="Padma S."/>
            <person name="Sundararaj R."/>
            <person name="Yadav A."/>
        </authorList>
    </citation>
    <scope>NUCLEOTIDE SEQUENCE</scope>
    <source>
        <strain evidence="1">AR01</strain>
    </source>
</reference>
<keyword evidence="2" id="KW-1185">Reference proteome</keyword>
<sequence>MSHPTGAWTVEYDDRGRFERFFRGLGEYEQAVLVAAVQNVLEPLGTDMCRSEWGKPLGGGLYEFRVRRSLRTLLREFAPQEAGRFDDVGDRPVLLRVFCTFHGRRVILLLGGYDKNRDPSKRRQERGIKAARRELAQWKRRG</sequence>
<dbReference type="AlphaFoldDB" id="A0A9X2HHI7"/>
<dbReference type="EMBL" id="JANAFB010000032">
    <property type="protein sequence ID" value="MCP3426662.1"/>
    <property type="molecule type" value="Genomic_DNA"/>
</dbReference>
<accession>A0A9X2HHI7</accession>